<dbReference type="PROSITE" id="PS50011">
    <property type="entry name" value="PROTEIN_KINASE_DOM"/>
    <property type="match status" value="1"/>
</dbReference>
<protein>
    <recommendedName>
        <fullName evidence="9">G protein-coupled receptor kinase</fullName>
        <ecNumber evidence="9">2.7.11.-</ecNumber>
    </recommendedName>
</protein>
<dbReference type="InterPro" id="IPR017441">
    <property type="entry name" value="Protein_kinase_ATP_BS"/>
</dbReference>
<comment type="caution">
    <text evidence="14">The sequence shown here is derived from an EMBL/GenBank/DDBJ whole genome shotgun (WGS) entry which is preliminary data.</text>
</comment>
<evidence type="ECO:0000256" key="2">
    <source>
        <dbReference type="ARBA" id="ARBA00009793"/>
    </source>
</evidence>
<dbReference type="SUPFAM" id="SSF56112">
    <property type="entry name" value="Protein kinase-like (PK-like)"/>
    <property type="match status" value="1"/>
</dbReference>
<evidence type="ECO:0000256" key="8">
    <source>
        <dbReference type="PROSITE-ProRule" id="PRU10141"/>
    </source>
</evidence>
<keyword evidence="7 8" id="KW-0067">ATP-binding</keyword>
<evidence type="ECO:0000256" key="4">
    <source>
        <dbReference type="ARBA" id="ARBA00022679"/>
    </source>
</evidence>
<dbReference type="InterPro" id="IPR011009">
    <property type="entry name" value="Kinase-like_dom_sf"/>
</dbReference>
<feature type="domain" description="RGS" evidence="12">
    <location>
        <begin position="54"/>
        <end position="175"/>
    </location>
</feature>
<dbReference type="InterPro" id="IPR000961">
    <property type="entry name" value="AGC-kinase_C"/>
</dbReference>
<dbReference type="Gene3D" id="1.10.510.10">
    <property type="entry name" value="Transferase(Phosphotransferase) domain 1"/>
    <property type="match status" value="1"/>
</dbReference>
<evidence type="ECO:0000256" key="1">
    <source>
        <dbReference type="ARBA" id="ARBA00001256"/>
    </source>
</evidence>
<evidence type="ECO:0000256" key="6">
    <source>
        <dbReference type="ARBA" id="ARBA00022777"/>
    </source>
</evidence>
<dbReference type="PROSITE" id="PS50132">
    <property type="entry name" value="RGS"/>
    <property type="match status" value="1"/>
</dbReference>
<dbReference type="PANTHER" id="PTHR24355">
    <property type="entry name" value="G PROTEIN-COUPLED RECEPTOR KINASE/RIBOSOMAL PROTEIN S6 KINASE"/>
    <property type="match status" value="1"/>
</dbReference>
<dbReference type="PROSITE" id="PS00108">
    <property type="entry name" value="PROTEIN_KINASE_ST"/>
    <property type="match status" value="1"/>
</dbReference>
<dbReference type="PRINTS" id="PR00717">
    <property type="entry name" value="GPCRKINASE"/>
</dbReference>
<keyword evidence="3 9" id="KW-0723">Serine/threonine-protein kinase</keyword>
<evidence type="ECO:0000259" key="13">
    <source>
        <dbReference type="PROSITE" id="PS51285"/>
    </source>
</evidence>
<name>A0ABP1RW07_9HEXA</name>
<organism evidence="14 15">
    <name type="scientific">Orchesella dallaii</name>
    <dbReference type="NCBI Taxonomy" id="48710"/>
    <lineage>
        <taxon>Eukaryota</taxon>
        <taxon>Metazoa</taxon>
        <taxon>Ecdysozoa</taxon>
        <taxon>Arthropoda</taxon>
        <taxon>Hexapoda</taxon>
        <taxon>Collembola</taxon>
        <taxon>Entomobryomorpha</taxon>
        <taxon>Entomobryoidea</taxon>
        <taxon>Orchesellidae</taxon>
        <taxon>Orchesellinae</taxon>
        <taxon>Orchesella</taxon>
    </lineage>
</organism>
<evidence type="ECO:0000256" key="5">
    <source>
        <dbReference type="ARBA" id="ARBA00022741"/>
    </source>
</evidence>
<gene>
    <name evidence="14" type="ORF">ODALV1_LOCUS26849</name>
</gene>
<dbReference type="InterPro" id="IPR000239">
    <property type="entry name" value="GPCR_kinase"/>
</dbReference>
<dbReference type="InterPro" id="IPR011993">
    <property type="entry name" value="PH-like_dom_sf"/>
</dbReference>
<dbReference type="SUPFAM" id="SSF50729">
    <property type="entry name" value="PH domain-like"/>
    <property type="match status" value="1"/>
</dbReference>
<feature type="domain" description="PH" evidence="10">
    <location>
        <begin position="557"/>
        <end position="654"/>
    </location>
</feature>
<evidence type="ECO:0000259" key="10">
    <source>
        <dbReference type="PROSITE" id="PS50003"/>
    </source>
</evidence>
<dbReference type="SMART" id="SM00315">
    <property type="entry name" value="RGS"/>
    <property type="match status" value="1"/>
</dbReference>
<evidence type="ECO:0000313" key="14">
    <source>
        <dbReference type="EMBL" id="CAL8137286.1"/>
    </source>
</evidence>
<comment type="similarity">
    <text evidence="2 9">Belongs to the protein kinase superfamily. AGC Ser/Thr protein kinase family. GPRK subfamily.</text>
</comment>
<feature type="binding site" evidence="8">
    <location>
        <position position="220"/>
    </location>
    <ligand>
        <name>ATP</name>
        <dbReference type="ChEBI" id="CHEBI:30616"/>
    </ligand>
</feature>
<dbReference type="Gene3D" id="2.30.29.30">
    <property type="entry name" value="Pleckstrin-homology domain (PH domain)/Phosphotyrosine-binding domain (PTB)"/>
    <property type="match status" value="1"/>
</dbReference>
<dbReference type="PROSITE" id="PS00107">
    <property type="entry name" value="PROTEIN_KINASE_ATP"/>
    <property type="match status" value="1"/>
</dbReference>
<dbReference type="Gene3D" id="1.10.167.10">
    <property type="entry name" value="Regulator of G-protein Signalling 4, domain 2"/>
    <property type="match status" value="1"/>
</dbReference>
<dbReference type="Pfam" id="PF00069">
    <property type="entry name" value="Pkinase"/>
    <property type="match status" value="1"/>
</dbReference>
<dbReference type="SMART" id="SM00133">
    <property type="entry name" value="S_TK_X"/>
    <property type="match status" value="1"/>
</dbReference>
<keyword evidence="15" id="KW-1185">Reference proteome</keyword>
<keyword evidence="6 9" id="KW-0418">Kinase</keyword>
<keyword evidence="4 9" id="KW-0808">Transferase</keyword>
<evidence type="ECO:0000256" key="3">
    <source>
        <dbReference type="ARBA" id="ARBA00022527"/>
    </source>
</evidence>
<dbReference type="EC" id="2.7.11.-" evidence="9"/>
<evidence type="ECO:0000256" key="9">
    <source>
        <dbReference type="RuleBase" id="RU000308"/>
    </source>
</evidence>
<comment type="catalytic activity">
    <reaction evidence="1">
        <text>[G-protein-coupled receptor] + ATP = [G-protein-coupled receptor]-phosphate + ADP + H(+)</text>
        <dbReference type="Rhea" id="RHEA:12008"/>
        <dbReference type="Rhea" id="RHEA-COMP:11260"/>
        <dbReference type="Rhea" id="RHEA-COMP:11261"/>
        <dbReference type="ChEBI" id="CHEBI:15378"/>
        <dbReference type="ChEBI" id="CHEBI:30616"/>
        <dbReference type="ChEBI" id="CHEBI:43176"/>
        <dbReference type="ChEBI" id="CHEBI:68546"/>
        <dbReference type="ChEBI" id="CHEBI:456216"/>
        <dbReference type="EC" id="2.7.11.16"/>
    </reaction>
</comment>
<dbReference type="InterPro" id="IPR001849">
    <property type="entry name" value="PH_domain"/>
</dbReference>
<dbReference type="Pfam" id="PF00615">
    <property type="entry name" value="RGS"/>
    <property type="match status" value="1"/>
</dbReference>
<dbReference type="InterPro" id="IPR008271">
    <property type="entry name" value="Ser/Thr_kinase_AS"/>
</dbReference>
<feature type="domain" description="AGC-kinase C-terminal" evidence="13">
    <location>
        <begin position="455"/>
        <end position="522"/>
    </location>
</feature>
<proteinExistence type="inferred from homology"/>
<sequence length="694" mass="79420">MADLEAVLADVSYLMAMEKSKGTPAARASKKIILPDPSVRSVMHKYLEKKGDVTFDKIFGQKLGYLLFKDFCENIVEEPIPQIKFYEEIKKFEKMETVEERRKAAREIYDNFIMKELLSHTHNFTKEAVDHVQKHLIKSDVPQNLYEPYIDEIFNFLRGEPFRMFLESDKYTRFCQWKNLELNISLTMNDFSVHRIIGRGGFGEVYGCRKADTGKMYAMKCLDKKRIKMKQGETLALNERIMLSLVSTGADCPFIVCMTYAFHTTDKLCFILDLMNGGDLHYHLSQHGVFNEQEMRFYAAEVILGLEHMHKRYIVYRDLKPANILLDEHGHVRISDLGLACDFSKKKPHASVGTHGYMAPEVLSKGTAYDSSADWFSFGCMLYKLLKGHSPFRQHKTKDKHEIDRMTLTMNVELPESFSTELRSLLEGLLMRDVDKRLGCKGRGAEEVKEHPFFKGLDWQLVYLQKYPPPLIPPRGEVNAADAFDIGSFDEEDTKGIKLLESDQDLYKNFPLVISERWQAEIAETVFDTVNTEADKIEHKKRAKHKQKYDADEKESDCILHGYVKKLGGPFASAWQTRYAKLYPNRLELHPDSGSTKPELVFMDCVEEVAGELLTVKNEQSVVIKMKDQNKVVVTSSDEIGLNEWALSLRTAHKNSLELLSSMARKAGKIYGAEIDSNSKNSPVVNRSANGGNI</sequence>
<dbReference type="CDD" id="cd08747">
    <property type="entry name" value="RGS_GRK2_GRK3"/>
    <property type="match status" value="1"/>
</dbReference>
<dbReference type="SMART" id="SM00220">
    <property type="entry name" value="S_TKc"/>
    <property type="match status" value="1"/>
</dbReference>
<keyword evidence="5 8" id="KW-0547">Nucleotide-binding</keyword>
<evidence type="ECO:0000256" key="7">
    <source>
        <dbReference type="ARBA" id="ARBA00022840"/>
    </source>
</evidence>
<dbReference type="EMBL" id="CAXLJM020000117">
    <property type="protein sequence ID" value="CAL8137286.1"/>
    <property type="molecule type" value="Genomic_DNA"/>
</dbReference>
<dbReference type="InterPro" id="IPR044926">
    <property type="entry name" value="RGS_subdomain_2"/>
</dbReference>
<reference evidence="14 15" key="1">
    <citation type="submission" date="2024-08" db="EMBL/GenBank/DDBJ databases">
        <authorList>
            <person name="Cucini C."/>
            <person name="Frati F."/>
        </authorList>
    </citation>
    <scope>NUCLEOTIDE SEQUENCE [LARGE SCALE GENOMIC DNA]</scope>
</reference>
<dbReference type="InterPro" id="IPR036305">
    <property type="entry name" value="RGS_sf"/>
</dbReference>
<dbReference type="InterPro" id="IPR016137">
    <property type="entry name" value="RGS"/>
</dbReference>
<accession>A0ABP1RW07</accession>
<dbReference type="Gene3D" id="3.30.200.20">
    <property type="entry name" value="Phosphorylase Kinase, domain 1"/>
    <property type="match status" value="1"/>
</dbReference>
<dbReference type="PANTHER" id="PTHR24355:SF18">
    <property type="entry name" value="G PROTEIN-COUPLED RECEPTOR KINASE"/>
    <property type="match status" value="1"/>
</dbReference>
<evidence type="ECO:0000259" key="12">
    <source>
        <dbReference type="PROSITE" id="PS50132"/>
    </source>
</evidence>
<evidence type="ECO:0000313" key="15">
    <source>
        <dbReference type="Proteomes" id="UP001642540"/>
    </source>
</evidence>
<dbReference type="InterPro" id="IPR000719">
    <property type="entry name" value="Prot_kinase_dom"/>
</dbReference>
<dbReference type="PROSITE" id="PS50003">
    <property type="entry name" value="PH_DOMAIN"/>
    <property type="match status" value="1"/>
</dbReference>
<dbReference type="SUPFAM" id="SSF48097">
    <property type="entry name" value="Regulator of G-protein signaling, RGS"/>
    <property type="match status" value="1"/>
</dbReference>
<evidence type="ECO:0000259" key="11">
    <source>
        <dbReference type="PROSITE" id="PS50011"/>
    </source>
</evidence>
<dbReference type="SMART" id="SM00233">
    <property type="entry name" value="PH"/>
    <property type="match status" value="1"/>
</dbReference>
<feature type="domain" description="Protein kinase" evidence="11">
    <location>
        <begin position="191"/>
        <end position="454"/>
    </location>
</feature>
<dbReference type="Proteomes" id="UP001642540">
    <property type="component" value="Unassembled WGS sequence"/>
</dbReference>
<dbReference type="PROSITE" id="PS51285">
    <property type="entry name" value="AGC_KINASE_CTER"/>
    <property type="match status" value="1"/>
</dbReference>